<comment type="caution">
    <text evidence="1">The sequence shown here is derived from an EMBL/GenBank/DDBJ whole genome shotgun (WGS) entry which is preliminary data.</text>
</comment>
<evidence type="ECO:0000313" key="2">
    <source>
        <dbReference type="Proteomes" id="UP000688137"/>
    </source>
</evidence>
<reference evidence="1" key="1">
    <citation type="submission" date="2021-01" db="EMBL/GenBank/DDBJ databases">
        <authorList>
            <consortium name="Genoscope - CEA"/>
            <person name="William W."/>
        </authorList>
    </citation>
    <scope>NUCLEOTIDE SEQUENCE</scope>
</reference>
<organism evidence="1 2">
    <name type="scientific">Paramecium primaurelia</name>
    <dbReference type="NCBI Taxonomy" id="5886"/>
    <lineage>
        <taxon>Eukaryota</taxon>
        <taxon>Sar</taxon>
        <taxon>Alveolata</taxon>
        <taxon>Ciliophora</taxon>
        <taxon>Intramacronucleata</taxon>
        <taxon>Oligohymenophorea</taxon>
        <taxon>Peniculida</taxon>
        <taxon>Parameciidae</taxon>
        <taxon>Paramecium</taxon>
    </lineage>
</organism>
<sequence length="175" mass="20513">MVMALKMENGQILMMILKRLKYQHILGCIKMVIRLVDGILHLRVKKCKKILQIVYYQIVSSGGSYDIDGKGIKIGSWIDWMKNFIMKNKQLMNLNIKMVKKQGDGYLLELELQQKDVNILYNVFIFNFLVVVDQMMNEVVALKLESGFTRMMAIIIGNKKFQKVNIQMVKNWYIK</sequence>
<accession>A0A8S1MTS6</accession>
<dbReference type="AlphaFoldDB" id="A0A8S1MTS6"/>
<proteinExistence type="predicted"/>
<keyword evidence="2" id="KW-1185">Reference proteome</keyword>
<name>A0A8S1MTS6_PARPR</name>
<gene>
    <name evidence="1" type="ORF">PPRIM_AZ9-3.1.T0700214</name>
</gene>
<evidence type="ECO:0000313" key="1">
    <source>
        <dbReference type="EMBL" id="CAD8083738.1"/>
    </source>
</evidence>
<dbReference type="Proteomes" id="UP000688137">
    <property type="component" value="Unassembled WGS sequence"/>
</dbReference>
<dbReference type="EMBL" id="CAJJDM010000073">
    <property type="protein sequence ID" value="CAD8083738.1"/>
    <property type="molecule type" value="Genomic_DNA"/>
</dbReference>
<protein>
    <submittedName>
        <fullName evidence="1">Uncharacterized protein</fullName>
    </submittedName>
</protein>